<sequence length="151" mass="17182">MASPGFVLEQYRLLQEQHEELCNHLEQMCPPRQLSTSSVSTRSSSPSSSSASHPPPPSRWPRQRRARCSGWSKAAADALDTIVDEDTLCDISAEERRLSDVNEGIKHALTELLNTDTVRRDSSMRMWTQARLMETEKELRSGRRRRSPQCT</sequence>
<feature type="compositionally biased region" description="Low complexity" evidence="1">
    <location>
        <begin position="35"/>
        <end position="52"/>
    </location>
</feature>
<accession>A0A8H4Q240</accession>
<reference evidence="2 3" key="1">
    <citation type="journal article" date="2020" name="G3 (Bethesda)">
        <title>Genetic Underpinnings of Host Manipulation by Ophiocordyceps as Revealed by Comparative Transcriptomics.</title>
        <authorList>
            <person name="Will I."/>
            <person name="Das B."/>
            <person name="Trinh T."/>
            <person name="Brachmann A."/>
            <person name="Ohm R.A."/>
            <person name="de Bekker C."/>
        </authorList>
    </citation>
    <scope>NUCLEOTIDE SEQUENCE [LARGE SCALE GENOMIC DNA]</scope>
    <source>
        <strain evidence="2 3">EC05</strain>
    </source>
</reference>
<dbReference type="OrthoDB" id="4509729at2759"/>
<proteinExistence type="predicted"/>
<comment type="caution">
    <text evidence="2">The sequence shown here is derived from an EMBL/GenBank/DDBJ whole genome shotgun (WGS) entry which is preliminary data.</text>
</comment>
<dbReference type="Proteomes" id="UP000562929">
    <property type="component" value="Unassembled WGS sequence"/>
</dbReference>
<dbReference type="EMBL" id="JAACLJ010000008">
    <property type="protein sequence ID" value="KAF4582274.1"/>
    <property type="molecule type" value="Genomic_DNA"/>
</dbReference>
<keyword evidence="3" id="KW-1185">Reference proteome</keyword>
<evidence type="ECO:0000256" key="1">
    <source>
        <dbReference type="SAM" id="MobiDB-lite"/>
    </source>
</evidence>
<feature type="region of interest" description="Disordered" evidence="1">
    <location>
        <begin position="32"/>
        <end position="67"/>
    </location>
</feature>
<organism evidence="2 3">
    <name type="scientific">Ophiocordyceps camponoti-floridani</name>
    <dbReference type="NCBI Taxonomy" id="2030778"/>
    <lineage>
        <taxon>Eukaryota</taxon>
        <taxon>Fungi</taxon>
        <taxon>Dikarya</taxon>
        <taxon>Ascomycota</taxon>
        <taxon>Pezizomycotina</taxon>
        <taxon>Sordariomycetes</taxon>
        <taxon>Hypocreomycetidae</taxon>
        <taxon>Hypocreales</taxon>
        <taxon>Ophiocordycipitaceae</taxon>
        <taxon>Ophiocordyceps</taxon>
    </lineage>
</organism>
<gene>
    <name evidence="2" type="ORF">GQ602_006898</name>
</gene>
<dbReference type="AlphaFoldDB" id="A0A8H4Q240"/>
<protein>
    <submittedName>
        <fullName evidence="2">Uncharacterized protein</fullName>
    </submittedName>
</protein>
<evidence type="ECO:0000313" key="2">
    <source>
        <dbReference type="EMBL" id="KAF4582274.1"/>
    </source>
</evidence>
<evidence type="ECO:0000313" key="3">
    <source>
        <dbReference type="Proteomes" id="UP000562929"/>
    </source>
</evidence>
<name>A0A8H4Q240_9HYPO</name>